<gene>
    <name evidence="3" type="ORF">ACFO60_10145</name>
</gene>
<evidence type="ECO:0000313" key="4">
    <source>
        <dbReference type="Proteomes" id="UP001596004"/>
    </source>
</evidence>
<reference evidence="4" key="1">
    <citation type="journal article" date="2019" name="Int. J. Syst. Evol. Microbiol.">
        <title>The Global Catalogue of Microorganisms (GCM) 10K type strain sequencing project: providing services to taxonomists for standard genome sequencing and annotation.</title>
        <authorList>
            <consortium name="The Broad Institute Genomics Platform"/>
            <consortium name="The Broad Institute Genome Sequencing Center for Infectious Disease"/>
            <person name="Wu L."/>
            <person name="Ma J."/>
        </authorList>
    </citation>
    <scope>NUCLEOTIDE SEQUENCE [LARGE SCALE GENOMIC DNA]</scope>
    <source>
        <strain evidence="4">CGMCC 4.7132</strain>
    </source>
</reference>
<organism evidence="3 4">
    <name type="scientific">Sphaerisporangium dianthi</name>
    <dbReference type="NCBI Taxonomy" id="1436120"/>
    <lineage>
        <taxon>Bacteria</taxon>
        <taxon>Bacillati</taxon>
        <taxon>Actinomycetota</taxon>
        <taxon>Actinomycetes</taxon>
        <taxon>Streptosporangiales</taxon>
        <taxon>Streptosporangiaceae</taxon>
        <taxon>Sphaerisporangium</taxon>
    </lineage>
</organism>
<evidence type="ECO:0000256" key="1">
    <source>
        <dbReference type="SAM" id="MobiDB-lite"/>
    </source>
</evidence>
<accession>A0ABV9CEN7</accession>
<feature type="signal peptide" evidence="2">
    <location>
        <begin position="1"/>
        <end position="19"/>
    </location>
</feature>
<evidence type="ECO:0008006" key="5">
    <source>
        <dbReference type="Google" id="ProtNLM"/>
    </source>
</evidence>
<sequence>MTGLTAAALTAVTALTALAALTASPAAGATVTARSPGQVTPVSGDDRGQIYAHTGNGRRNNNYVAFYSPTVLHGQQPVANTITGGYAHTQTGMCRHHRVCVIRQKNQIGHRK</sequence>
<evidence type="ECO:0000313" key="3">
    <source>
        <dbReference type="EMBL" id="MFC4531122.1"/>
    </source>
</evidence>
<protein>
    <recommendedName>
        <fullName evidence="5">Secreted protein</fullName>
    </recommendedName>
</protein>
<evidence type="ECO:0000256" key="2">
    <source>
        <dbReference type="SAM" id="SignalP"/>
    </source>
</evidence>
<name>A0ABV9CEN7_9ACTN</name>
<dbReference type="EMBL" id="JBHSFP010000005">
    <property type="protein sequence ID" value="MFC4531122.1"/>
    <property type="molecule type" value="Genomic_DNA"/>
</dbReference>
<keyword evidence="2" id="KW-0732">Signal</keyword>
<dbReference type="RefSeq" id="WP_380839458.1">
    <property type="nucleotide sequence ID" value="NZ_JBHSFP010000005.1"/>
</dbReference>
<comment type="caution">
    <text evidence="3">The sequence shown here is derived from an EMBL/GenBank/DDBJ whole genome shotgun (WGS) entry which is preliminary data.</text>
</comment>
<dbReference type="Proteomes" id="UP001596004">
    <property type="component" value="Unassembled WGS sequence"/>
</dbReference>
<feature type="chain" id="PRO_5046871157" description="Secreted protein" evidence="2">
    <location>
        <begin position="20"/>
        <end position="112"/>
    </location>
</feature>
<proteinExistence type="predicted"/>
<feature type="compositionally biased region" description="Polar residues" evidence="1">
    <location>
        <begin position="32"/>
        <end position="41"/>
    </location>
</feature>
<feature type="region of interest" description="Disordered" evidence="1">
    <location>
        <begin position="29"/>
        <end position="49"/>
    </location>
</feature>
<keyword evidence="4" id="KW-1185">Reference proteome</keyword>